<keyword evidence="2" id="KW-1185">Reference proteome</keyword>
<dbReference type="InterPro" id="IPR035513">
    <property type="entry name" value="Invertase/methylesterase_inhib"/>
</dbReference>
<dbReference type="EMBL" id="CAEKKB010000006">
    <property type="protein sequence ID" value="CAB4315485.1"/>
    <property type="molecule type" value="Genomic_DNA"/>
</dbReference>
<sequence>MNNTGIHVSLDNICGRTDYRGLSQDTLSPVGNKADVVKYFTAAIKSTLAAMKNVVHNKPKGGDNQKGELGCFRLTDLGIGQLESVLAVRSEDLFGRKSADVKGSLNASYQQKCLRQLPRRQLPRTKAKPVLLDQALKKPIELARNALCMVHSR</sequence>
<dbReference type="OrthoDB" id="10326347at2759"/>
<dbReference type="AlphaFoldDB" id="A0A6J5XUI7"/>
<dbReference type="Gene3D" id="1.20.140.40">
    <property type="entry name" value="Invertase/pectin methylesterase inhibitor family protein"/>
    <property type="match status" value="1"/>
</dbReference>
<protein>
    <submittedName>
        <fullName evidence="1">Uncharacterized protein</fullName>
    </submittedName>
</protein>
<evidence type="ECO:0000313" key="2">
    <source>
        <dbReference type="Proteomes" id="UP000507245"/>
    </source>
</evidence>
<gene>
    <name evidence="1" type="ORF">ORAREDHAP_LOCUS40193</name>
</gene>
<proteinExistence type="predicted"/>
<evidence type="ECO:0000313" key="1">
    <source>
        <dbReference type="EMBL" id="CAB4315485.1"/>
    </source>
</evidence>
<organism evidence="1 2">
    <name type="scientific">Prunus armeniaca</name>
    <name type="common">Apricot</name>
    <name type="synonym">Armeniaca vulgaris</name>
    <dbReference type="NCBI Taxonomy" id="36596"/>
    <lineage>
        <taxon>Eukaryota</taxon>
        <taxon>Viridiplantae</taxon>
        <taxon>Streptophyta</taxon>
        <taxon>Embryophyta</taxon>
        <taxon>Tracheophyta</taxon>
        <taxon>Spermatophyta</taxon>
        <taxon>Magnoliopsida</taxon>
        <taxon>eudicotyledons</taxon>
        <taxon>Gunneridae</taxon>
        <taxon>Pentapetalae</taxon>
        <taxon>rosids</taxon>
        <taxon>fabids</taxon>
        <taxon>Rosales</taxon>
        <taxon>Rosaceae</taxon>
        <taxon>Amygdaloideae</taxon>
        <taxon>Amygdaleae</taxon>
        <taxon>Prunus</taxon>
    </lineage>
</organism>
<dbReference type="Proteomes" id="UP000507245">
    <property type="component" value="Unassembled WGS sequence"/>
</dbReference>
<name>A0A6J5XUI7_PRUAR</name>
<reference evidence="2" key="1">
    <citation type="journal article" date="2020" name="Genome Biol.">
        <title>Gamete binning: chromosome-level and haplotype-resolved genome assembly enabled by high-throughput single-cell sequencing of gamete genomes.</title>
        <authorList>
            <person name="Campoy J.A."/>
            <person name="Sun H."/>
            <person name="Goel M."/>
            <person name="Jiao W.-B."/>
            <person name="Folz-Donahue K."/>
            <person name="Wang N."/>
            <person name="Rubio M."/>
            <person name="Liu C."/>
            <person name="Kukat C."/>
            <person name="Ruiz D."/>
            <person name="Huettel B."/>
            <person name="Schneeberger K."/>
        </authorList>
    </citation>
    <scope>NUCLEOTIDE SEQUENCE [LARGE SCALE GENOMIC DNA]</scope>
    <source>
        <strain evidence="2">cv. Rojo Pasion</strain>
    </source>
</reference>
<accession>A0A6J5XUI7</accession>
<dbReference type="SUPFAM" id="SSF101148">
    <property type="entry name" value="Plant invertase/pectin methylesterase inhibitor"/>
    <property type="match status" value="1"/>
</dbReference>